<dbReference type="Pfam" id="PF00873">
    <property type="entry name" value="ACR_tran"/>
    <property type="match status" value="1"/>
</dbReference>
<feature type="transmembrane region" description="Helical" evidence="1">
    <location>
        <begin position="157"/>
        <end position="177"/>
    </location>
</feature>
<name>A0A9D8KVF1_9GAMM</name>
<dbReference type="InterPro" id="IPR001036">
    <property type="entry name" value="Acrflvin-R"/>
</dbReference>
<dbReference type="GO" id="GO:0042910">
    <property type="term" value="F:xenobiotic transmembrane transporter activity"/>
    <property type="evidence" value="ECO:0007669"/>
    <property type="project" value="TreeGrafter"/>
</dbReference>
<gene>
    <name evidence="2" type="ORF">J0H45_01230</name>
</gene>
<evidence type="ECO:0000313" key="2">
    <source>
        <dbReference type="EMBL" id="MBN8797972.1"/>
    </source>
</evidence>
<sequence>AHFLGSSLSGMQVSTYREGNRQIGMLLRGPDEERAQLDLLASLAIPTPGGTAVPLSQVARLEYVFEDGIIWHRNLLTTVTVRADIADGLLPPEVTGQILPALDGIRAALPDGYLLEVGGTVEDSARGQNSIKAGMPLFLVVVVTLLMLQLRSFSRAAMVLVTAPLGIIGATLFLLIFRVPFGFVALLGTIALAGMIMRNSVILVDQIQQDIDAGHDRWHAIIDATVRRFRPIVLTALAAVLAMIPLSRSAFYGSMAISIMGGLIVGTVLTLVFLPALYAAWFRVRPDEAAS</sequence>
<dbReference type="PANTHER" id="PTHR32063">
    <property type="match status" value="1"/>
</dbReference>
<dbReference type="AlphaFoldDB" id="A0A9D8KVF1"/>
<dbReference type="SUPFAM" id="SSF82714">
    <property type="entry name" value="Multidrug efflux transporter AcrB TolC docking domain, DN and DC subdomains"/>
    <property type="match status" value="1"/>
</dbReference>
<protein>
    <submittedName>
        <fullName evidence="2">Efflux RND transporter permease subunit</fullName>
    </submittedName>
</protein>
<feature type="transmembrane region" description="Helical" evidence="1">
    <location>
        <begin position="257"/>
        <end position="281"/>
    </location>
</feature>
<dbReference type="Gene3D" id="3.30.2090.10">
    <property type="entry name" value="Multidrug efflux transporter AcrB TolC docking domain, DN and DC subdomains"/>
    <property type="match status" value="1"/>
</dbReference>
<dbReference type="Proteomes" id="UP000664815">
    <property type="component" value="Unassembled WGS sequence"/>
</dbReference>
<feature type="non-terminal residue" evidence="2">
    <location>
        <position position="1"/>
    </location>
</feature>
<evidence type="ECO:0000256" key="1">
    <source>
        <dbReference type="SAM" id="Phobius"/>
    </source>
</evidence>
<dbReference type="GO" id="GO:0005886">
    <property type="term" value="C:plasma membrane"/>
    <property type="evidence" value="ECO:0007669"/>
    <property type="project" value="TreeGrafter"/>
</dbReference>
<reference evidence="2" key="1">
    <citation type="submission" date="2021-02" db="EMBL/GenBank/DDBJ databases">
        <title>Thiocyanate and organic carbon inputs drive convergent selection for specific autotrophic Afipia and Thiobacillus strains within complex microbiomes.</title>
        <authorList>
            <person name="Huddy R.J."/>
            <person name="Sachdeva R."/>
            <person name="Kadzinga F."/>
            <person name="Kantor R.S."/>
            <person name="Harrison S.T.L."/>
            <person name="Banfield J.F."/>
        </authorList>
    </citation>
    <scope>NUCLEOTIDE SEQUENCE</scope>
    <source>
        <strain evidence="2">SCN18_10_11_15_R1_P_69_7</strain>
    </source>
</reference>
<comment type="caution">
    <text evidence="2">The sequence shown here is derived from an EMBL/GenBank/DDBJ whole genome shotgun (WGS) entry which is preliminary data.</text>
</comment>
<dbReference type="SUPFAM" id="SSF82866">
    <property type="entry name" value="Multidrug efflux transporter AcrB transmembrane domain"/>
    <property type="match status" value="1"/>
</dbReference>
<evidence type="ECO:0000313" key="3">
    <source>
        <dbReference type="Proteomes" id="UP000664815"/>
    </source>
</evidence>
<dbReference type="Gene3D" id="3.30.70.1440">
    <property type="entry name" value="Multidrug efflux transporter AcrB pore domain"/>
    <property type="match status" value="1"/>
</dbReference>
<dbReference type="Gene3D" id="1.20.1640.10">
    <property type="entry name" value="Multidrug efflux transporter AcrB transmembrane domain"/>
    <property type="match status" value="1"/>
</dbReference>
<dbReference type="EMBL" id="JAFKMG010000140">
    <property type="protein sequence ID" value="MBN8797972.1"/>
    <property type="molecule type" value="Genomic_DNA"/>
</dbReference>
<feature type="transmembrane region" description="Helical" evidence="1">
    <location>
        <begin position="183"/>
        <end position="204"/>
    </location>
</feature>
<proteinExistence type="predicted"/>
<dbReference type="InterPro" id="IPR027463">
    <property type="entry name" value="AcrB_DN_DC_subdom"/>
</dbReference>
<keyword evidence="1" id="KW-1133">Transmembrane helix</keyword>
<dbReference type="PRINTS" id="PR00702">
    <property type="entry name" value="ACRIFLAVINRP"/>
</dbReference>
<organism evidence="2 3">
    <name type="scientific">Stenotrophomonas nitritireducens</name>
    <dbReference type="NCBI Taxonomy" id="83617"/>
    <lineage>
        <taxon>Bacteria</taxon>
        <taxon>Pseudomonadati</taxon>
        <taxon>Pseudomonadota</taxon>
        <taxon>Gammaproteobacteria</taxon>
        <taxon>Lysobacterales</taxon>
        <taxon>Lysobacteraceae</taxon>
        <taxon>Stenotrophomonas</taxon>
    </lineage>
</organism>
<dbReference type="PANTHER" id="PTHR32063:SF18">
    <property type="entry name" value="CATION EFFLUX SYSTEM PROTEIN"/>
    <property type="match status" value="1"/>
</dbReference>
<feature type="transmembrane region" description="Helical" evidence="1">
    <location>
        <begin position="232"/>
        <end position="251"/>
    </location>
</feature>
<keyword evidence="1" id="KW-0472">Membrane</keyword>
<accession>A0A9D8KVF1</accession>
<feature type="transmembrane region" description="Helical" evidence="1">
    <location>
        <begin position="133"/>
        <end position="150"/>
    </location>
</feature>
<keyword evidence="1" id="KW-0812">Transmembrane</keyword>